<evidence type="ECO:0000313" key="2">
    <source>
        <dbReference type="EMBL" id="ALE15485.1"/>
    </source>
</evidence>
<dbReference type="EMBL" id="CP012669">
    <property type="protein sequence ID" value="ALE15485.1"/>
    <property type="molecule type" value="Genomic_DNA"/>
</dbReference>
<feature type="coiled-coil region" evidence="1">
    <location>
        <begin position="316"/>
        <end position="343"/>
    </location>
</feature>
<dbReference type="AlphaFoldDB" id="A0A0M4M5U3"/>
<dbReference type="OrthoDB" id="7866545at2"/>
<dbReference type="PATRIC" id="fig|361183.4.peg.173"/>
<sequence length="410" mass="44781">MLQNPGRDVTSAKARTALLRCLANPDSELAAWVNGFDAAEWSELIDLAIMSRTQSILRHCIMRSGLADPMPYAVAAKLEGADREAALVSLAQGRQAVQTVRSLHEAGFAPIALKGAALAYGYYPVPALRQMRDIDLLLPADQAIEARALLLGHGFRPHPNAARYGLEKGHQLPELYHPESGLLVEIHHRLGPPEWKGETLLRDRVFESDATICILGEIIRVPDAASNLLHLAEHATLHHLFANGPVILTDLHYLHASGKVDWGAVSRLAPELGLERSLSLLAAIAGRNGAQWPEAMSSIDRSISHELAAAAVDAMLSSEETHRQQAQLARQNARKELALIRALKPDPTELARIGGHDPASASRWFGYPRWLVEKGGRYLRSRFNRSTPAKQARRAALAGWLHGEELPPGA</sequence>
<accession>A0A0M4M5U3</accession>
<name>A0A0M4M5U3_9SPHN</name>
<evidence type="ECO:0000313" key="3">
    <source>
        <dbReference type="Proteomes" id="UP000057938"/>
    </source>
</evidence>
<reference evidence="2 3" key="1">
    <citation type="submission" date="2015-09" db="EMBL/GenBank/DDBJ databases">
        <title>Complete genome sequence of a benzo[a]pyrene-degrading bacterium Altererythrobacter epoxidivorans CGMCC 1.7731T.</title>
        <authorList>
            <person name="Li Z."/>
            <person name="Cheng H."/>
            <person name="Huo Y."/>
            <person name="Xu X."/>
        </authorList>
    </citation>
    <scope>NUCLEOTIDE SEQUENCE [LARGE SCALE GENOMIC DNA]</scope>
    <source>
        <strain evidence="2 3">CGMCC 1.7731</strain>
    </source>
</reference>
<gene>
    <name evidence="2" type="ORF">AMC99_00169</name>
</gene>
<keyword evidence="1" id="KW-0175">Coiled coil</keyword>
<dbReference type="RefSeq" id="WP_083440026.1">
    <property type="nucleotide sequence ID" value="NZ_CP012669.1"/>
</dbReference>
<dbReference type="Proteomes" id="UP000057938">
    <property type="component" value="Chromosome"/>
</dbReference>
<organism evidence="2 3">
    <name type="scientific">Altererythrobacter epoxidivorans</name>
    <dbReference type="NCBI Taxonomy" id="361183"/>
    <lineage>
        <taxon>Bacteria</taxon>
        <taxon>Pseudomonadati</taxon>
        <taxon>Pseudomonadota</taxon>
        <taxon>Alphaproteobacteria</taxon>
        <taxon>Sphingomonadales</taxon>
        <taxon>Erythrobacteraceae</taxon>
        <taxon>Altererythrobacter</taxon>
    </lineage>
</organism>
<evidence type="ECO:0000256" key="1">
    <source>
        <dbReference type="SAM" id="Coils"/>
    </source>
</evidence>
<dbReference type="Pfam" id="PF14907">
    <property type="entry name" value="NTP_transf_5"/>
    <property type="match status" value="1"/>
</dbReference>
<keyword evidence="3" id="KW-1185">Reference proteome</keyword>
<dbReference type="KEGG" id="aep:AMC99_00169"/>
<protein>
    <recommendedName>
        <fullName evidence="4">Nucleotidyltransferase family protein</fullName>
    </recommendedName>
</protein>
<dbReference type="STRING" id="361183.AMC99_00169"/>
<evidence type="ECO:0008006" key="4">
    <source>
        <dbReference type="Google" id="ProtNLM"/>
    </source>
</evidence>
<proteinExistence type="predicted"/>
<dbReference type="InterPro" id="IPR039498">
    <property type="entry name" value="NTP_transf_5"/>
</dbReference>